<comment type="caution">
    <text evidence="3">The sequence shown here is derived from an EMBL/GenBank/DDBJ whole genome shotgun (WGS) entry which is preliminary data.</text>
</comment>
<protein>
    <recommendedName>
        <fullName evidence="2">Thiaminase-2/PQQC domain-containing protein</fullName>
    </recommendedName>
</protein>
<evidence type="ECO:0000313" key="4">
    <source>
        <dbReference type="Proteomes" id="UP001642464"/>
    </source>
</evidence>
<keyword evidence="1" id="KW-0732">Signal</keyword>
<accession>A0ABP0LR30</accession>
<dbReference type="Gene3D" id="1.20.910.10">
    <property type="entry name" value="Heme oxygenase-like"/>
    <property type="match status" value="1"/>
</dbReference>
<sequence>MVPPLRAASVFLLFGCAEASFGDELFENALVYANRSLHGNFVRQMVNGTLSEVAFNYYLHQDNLYLSKYARAFGVMGAKADRTDELAWLLNKSVGFLHEHGRDANNALDGKTFDDEASATTVAYTSFLLEAAWSEEMLLAYSAVLPCQRLYDWLFSTIARTEHISDENPYKKFIMQYADPLVHRDTLKMESFLERYASSTREELRQRAQAHYNTAMKYEAQFFDQALELCKSNPCAAERMLRADAPRPARLVEATGTVKPLGQELNLGLGVAFLVSVPFLFSALLQVRSRWGRSSSERLLGGF</sequence>
<dbReference type="PANTHER" id="PTHR43198:SF2">
    <property type="entry name" value="SI:CH1073-67J19.1-RELATED"/>
    <property type="match status" value="1"/>
</dbReference>
<reference evidence="3 4" key="1">
    <citation type="submission" date="2024-02" db="EMBL/GenBank/DDBJ databases">
        <authorList>
            <person name="Chen Y."/>
            <person name="Shah S."/>
            <person name="Dougan E. K."/>
            <person name="Thang M."/>
            <person name="Chan C."/>
        </authorList>
    </citation>
    <scope>NUCLEOTIDE SEQUENCE [LARGE SCALE GENOMIC DNA]</scope>
</reference>
<dbReference type="InterPro" id="IPR016084">
    <property type="entry name" value="Haem_Oase-like_multi-hlx"/>
</dbReference>
<feature type="chain" id="PRO_5047437163" description="Thiaminase-2/PQQC domain-containing protein" evidence="1">
    <location>
        <begin position="20"/>
        <end position="303"/>
    </location>
</feature>
<name>A0ABP0LR30_9DINO</name>
<dbReference type="Proteomes" id="UP001642464">
    <property type="component" value="Unassembled WGS sequence"/>
</dbReference>
<dbReference type="SUPFAM" id="SSF48613">
    <property type="entry name" value="Heme oxygenase-like"/>
    <property type="match status" value="1"/>
</dbReference>
<dbReference type="Pfam" id="PF03070">
    <property type="entry name" value="TENA_THI-4"/>
    <property type="match status" value="1"/>
</dbReference>
<evidence type="ECO:0000313" key="3">
    <source>
        <dbReference type="EMBL" id="CAK9040822.1"/>
    </source>
</evidence>
<proteinExistence type="predicted"/>
<dbReference type="EMBL" id="CAXAMM010017291">
    <property type="protein sequence ID" value="CAK9040822.1"/>
    <property type="molecule type" value="Genomic_DNA"/>
</dbReference>
<keyword evidence="4" id="KW-1185">Reference proteome</keyword>
<feature type="signal peptide" evidence="1">
    <location>
        <begin position="1"/>
        <end position="19"/>
    </location>
</feature>
<evidence type="ECO:0000256" key="1">
    <source>
        <dbReference type="SAM" id="SignalP"/>
    </source>
</evidence>
<feature type="domain" description="Thiaminase-2/PQQC" evidence="2">
    <location>
        <begin position="38"/>
        <end position="228"/>
    </location>
</feature>
<evidence type="ECO:0000259" key="2">
    <source>
        <dbReference type="Pfam" id="PF03070"/>
    </source>
</evidence>
<organism evidence="3 4">
    <name type="scientific">Durusdinium trenchii</name>
    <dbReference type="NCBI Taxonomy" id="1381693"/>
    <lineage>
        <taxon>Eukaryota</taxon>
        <taxon>Sar</taxon>
        <taxon>Alveolata</taxon>
        <taxon>Dinophyceae</taxon>
        <taxon>Suessiales</taxon>
        <taxon>Symbiodiniaceae</taxon>
        <taxon>Durusdinium</taxon>
    </lineage>
</organism>
<dbReference type="InterPro" id="IPR050967">
    <property type="entry name" value="Thiamine_Salvage_TenA"/>
</dbReference>
<gene>
    <name evidence="3" type="ORF">SCF082_LOCUS23674</name>
</gene>
<dbReference type="PANTHER" id="PTHR43198">
    <property type="entry name" value="BIFUNCTIONAL TH2 PROTEIN"/>
    <property type="match status" value="1"/>
</dbReference>
<dbReference type="InterPro" id="IPR004305">
    <property type="entry name" value="Thiaminase-2/PQQC"/>
</dbReference>